<organism evidence="3">
    <name type="scientific">Haemonchus placei</name>
    <name type="common">Barber's pole worm</name>
    <dbReference type="NCBI Taxonomy" id="6290"/>
    <lineage>
        <taxon>Eukaryota</taxon>
        <taxon>Metazoa</taxon>
        <taxon>Ecdysozoa</taxon>
        <taxon>Nematoda</taxon>
        <taxon>Chromadorea</taxon>
        <taxon>Rhabditida</taxon>
        <taxon>Rhabditina</taxon>
        <taxon>Rhabditomorpha</taxon>
        <taxon>Strongyloidea</taxon>
        <taxon>Trichostrongylidae</taxon>
        <taxon>Haemonchus</taxon>
    </lineage>
</organism>
<dbReference type="Proteomes" id="UP000268014">
    <property type="component" value="Unassembled WGS sequence"/>
</dbReference>
<reference evidence="3" key="1">
    <citation type="submission" date="2017-02" db="UniProtKB">
        <authorList>
            <consortium name="WormBaseParasite"/>
        </authorList>
    </citation>
    <scope>IDENTIFICATION</scope>
</reference>
<sequence>MKEGLKERRAAVVDETVETGKSIRGPRRSFANYKTTMNSLRRPDRTVTIILLKGQRRRQDEYTAPSVLVSEIRHAVMSMKVLNYSRDTCRHAKCPPRGGRKTVSLYKMGIPTTLATIVQSACCL</sequence>
<keyword evidence="2" id="KW-1185">Reference proteome</keyword>
<name>A0A0N4WZA3_HAEPC</name>
<dbReference type="EMBL" id="UZAF01019853">
    <property type="protein sequence ID" value="VDO64173.1"/>
    <property type="molecule type" value="Genomic_DNA"/>
</dbReference>
<dbReference type="WBParaSite" id="HPLM_0001725901-mRNA-1">
    <property type="protein sequence ID" value="HPLM_0001725901-mRNA-1"/>
    <property type="gene ID" value="HPLM_0001725901"/>
</dbReference>
<reference evidence="1 2" key="2">
    <citation type="submission" date="2018-11" db="EMBL/GenBank/DDBJ databases">
        <authorList>
            <consortium name="Pathogen Informatics"/>
        </authorList>
    </citation>
    <scope>NUCLEOTIDE SEQUENCE [LARGE SCALE GENOMIC DNA]</scope>
    <source>
        <strain evidence="1 2">MHpl1</strain>
    </source>
</reference>
<dbReference type="AlphaFoldDB" id="A0A0N4WZA3"/>
<proteinExistence type="predicted"/>
<evidence type="ECO:0000313" key="1">
    <source>
        <dbReference type="EMBL" id="VDO64173.1"/>
    </source>
</evidence>
<gene>
    <name evidence="1" type="ORF">HPLM_LOCUS17251</name>
</gene>
<evidence type="ECO:0000313" key="3">
    <source>
        <dbReference type="WBParaSite" id="HPLM_0001725901-mRNA-1"/>
    </source>
</evidence>
<accession>A0A0N4WZA3</accession>
<evidence type="ECO:0000313" key="2">
    <source>
        <dbReference type="Proteomes" id="UP000268014"/>
    </source>
</evidence>
<protein>
    <submittedName>
        <fullName evidence="1 3">Uncharacterized protein</fullName>
    </submittedName>
</protein>